<feature type="region of interest" description="Disordered" evidence="1">
    <location>
        <begin position="1"/>
        <end position="121"/>
    </location>
</feature>
<reference evidence="2 3" key="1">
    <citation type="journal article" date="2011" name="Science">
        <title>The ecoresponsive genome of Daphnia pulex.</title>
        <authorList>
            <person name="Colbourne J.K."/>
            <person name="Pfrender M.E."/>
            <person name="Gilbert D."/>
            <person name="Thomas W.K."/>
            <person name="Tucker A."/>
            <person name="Oakley T.H."/>
            <person name="Tokishita S."/>
            <person name="Aerts A."/>
            <person name="Arnold G.J."/>
            <person name="Basu M.K."/>
            <person name="Bauer D.J."/>
            <person name="Caceres C.E."/>
            <person name="Carmel L."/>
            <person name="Casola C."/>
            <person name="Choi J.H."/>
            <person name="Detter J.C."/>
            <person name="Dong Q."/>
            <person name="Dusheyko S."/>
            <person name="Eads B.D."/>
            <person name="Frohlich T."/>
            <person name="Geiler-Samerotte K.A."/>
            <person name="Gerlach D."/>
            <person name="Hatcher P."/>
            <person name="Jogdeo S."/>
            <person name="Krijgsveld J."/>
            <person name="Kriventseva E.V."/>
            <person name="Kultz D."/>
            <person name="Laforsch C."/>
            <person name="Lindquist E."/>
            <person name="Lopez J."/>
            <person name="Manak J.R."/>
            <person name="Muller J."/>
            <person name="Pangilinan J."/>
            <person name="Patwardhan R.P."/>
            <person name="Pitluck S."/>
            <person name="Pritham E.J."/>
            <person name="Rechtsteiner A."/>
            <person name="Rho M."/>
            <person name="Rogozin I.B."/>
            <person name="Sakarya O."/>
            <person name="Salamov A."/>
            <person name="Schaack S."/>
            <person name="Shapiro H."/>
            <person name="Shiga Y."/>
            <person name="Skalitzky C."/>
            <person name="Smith Z."/>
            <person name="Souvorov A."/>
            <person name="Sung W."/>
            <person name="Tang Z."/>
            <person name="Tsuchiya D."/>
            <person name="Tu H."/>
            <person name="Vos H."/>
            <person name="Wang M."/>
            <person name="Wolf Y.I."/>
            <person name="Yamagata H."/>
            <person name="Yamada T."/>
            <person name="Ye Y."/>
            <person name="Shaw J.R."/>
            <person name="Andrews J."/>
            <person name="Crease T.J."/>
            <person name="Tang H."/>
            <person name="Lucas S.M."/>
            <person name="Robertson H.M."/>
            <person name="Bork P."/>
            <person name="Koonin E.V."/>
            <person name="Zdobnov E.M."/>
            <person name="Grigoriev I.V."/>
            <person name="Lynch M."/>
            <person name="Boore J.L."/>
        </authorList>
    </citation>
    <scope>NUCLEOTIDE SEQUENCE [LARGE SCALE GENOMIC DNA]</scope>
</reference>
<name>E9HSR9_DAPPU</name>
<evidence type="ECO:0000313" key="3">
    <source>
        <dbReference type="Proteomes" id="UP000000305"/>
    </source>
</evidence>
<dbReference type="EMBL" id="GL732756">
    <property type="protein sequence ID" value="EFX65220.1"/>
    <property type="molecule type" value="Genomic_DNA"/>
</dbReference>
<feature type="compositionally biased region" description="Acidic residues" evidence="1">
    <location>
        <begin position="9"/>
        <end position="23"/>
    </location>
</feature>
<gene>
    <name evidence="2" type="ORF">DAPPUDRAFT_333419</name>
</gene>
<keyword evidence="3" id="KW-1185">Reference proteome</keyword>
<proteinExistence type="predicted"/>
<protein>
    <submittedName>
        <fullName evidence="2">Uncharacterized protein</fullName>
    </submittedName>
</protein>
<dbReference type="KEGG" id="dpx:DAPPUDRAFT_333419"/>
<feature type="compositionally biased region" description="Basic and acidic residues" evidence="1">
    <location>
        <begin position="184"/>
        <end position="206"/>
    </location>
</feature>
<dbReference type="AlphaFoldDB" id="E9HSR9"/>
<dbReference type="OrthoDB" id="10412605at2759"/>
<dbReference type="Proteomes" id="UP000000305">
    <property type="component" value="Unassembled WGS sequence"/>
</dbReference>
<evidence type="ECO:0000256" key="1">
    <source>
        <dbReference type="SAM" id="MobiDB-lite"/>
    </source>
</evidence>
<dbReference type="HOGENOM" id="CLU_1108034_0_0_1"/>
<dbReference type="InParanoid" id="E9HSR9"/>
<feature type="compositionally biased region" description="Basic and acidic residues" evidence="1">
    <location>
        <begin position="153"/>
        <end position="173"/>
    </location>
</feature>
<organism evidence="2 3">
    <name type="scientific">Daphnia pulex</name>
    <name type="common">Water flea</name>
    <dbReference type="NCBI Taxonomy" id="6669"/>
    <lineage>
        <taxon>Eukaryota</taxon>
        <taxon>Metazoa</taxon>
        <taxon>Ecdysozoa</taxon>
        <taxon>Arthropoda</taxon>
        <taxon>Crustacea</taxon>
        <taxon>Branchiopoda</taxon>
        <taxon>Diplostraca</taxon>
        <taxon>Cladocera</taxon>
        <taxon>Anomopoda</taxon>
        <taxon>Daphniidae</taxon>
        <taxon>Daphnia</taxon>
    </lineage>
</organism>
<accession>E9HSR9</accession>
<sequence>MNVFTSLGEQDDEEDCDKSDDESDKNVHENGNSESQIDAEKEIETENNNSENTESVERKTGYDESSCSSELLRQTQKTRRILDSGTFYPSDNEDSNNSGNFNEYIDFDDGLDASGSQLYKDSPLSSSSIILENIEVKKATNNSASGTASSNKKSADASKDNPSNRKHDYKETSSETTSTNKSAPKRDSMKSLVESKPKQPDLDDNKKDWYSYAANFGIRVAAIKCEDARDQIRLGMENLYTTYKKWKPTDK</sequence>
<feature type="region of interest" description="Disordered" evidence="1">
    <location>
        <begin position="141"/>
        <end position="206"/>
    </location>
</feature>
<evidence type="ECO:0000313" key="2">
    <source>
        <dbReference type="EMBL" id="EFX65220.1"/>
    </source>
</evidence>
<feature type="compositionally biased region" description="Polar residues" evidence="1">
    <location>
        <begin position="63"/>
        <end position="75"/>
    </location>
</feature>
<feature type="compositionally biased region" description="Low complexity" evidence="1">
    <location>
        <begin position="141"/>
        <end position="152"/>
    </location>
</feature>